<reference evidence="1 2" key="1">
    <citation type="submission" date="2015-09" db="EMBL/GenBank/DDBJ databases">
        <authorList>
            <consortium name="Pathogen Informatics"/>
        </authorList>
    </citation>
    <scope>NUCLEOTIDE SEQUENCE [LARGE SCALE GENOMIC DNA]</scope>
    <source>
        <strain evidence="1 2">2789STDY5834885</strain>
    </source>
</reference>
<organism evidence="1 2">
    <name type="scientific">Fusicatenibacter saccharivorans</name>
    <dbReference type="NCBI Taxonomy" id="1150298"/>
    <lineage>
        <taxon>Bacteria</taxon>
        <taxon>Bacillati</taxon>
        <taxon>Bacillota</taxon>
        <taxon>Clostridia</taxon>
        <taxon>Lachnospirales</taxon>
        <taxon>Lachnospiraceae</taxon>
        <taxon>Fusicatenibacter</taxon>
    </lineage>
</organism>
<name>A0A174K7I6_9FIRM</name>
<proteinExistence type="predicted"/>
<evidence type="ECO:0000313" key="1">
    <source>
        <dbReference type="EMBL" id="CUP05169.1"/>
    </source>
</evidence>
<evidence type="ECO:0008006" key="3">
    <source>
        <dbReference type="Google" id="ProtNLM"/>
    </source>
</evidence>
<dbReference type="AlphaFoldDB" id="A0A174K7I6"/>
<dbReference type="Proteomes" id="UP000095709">
    <property type="component" value="Unassembled WGS sequence"/>
</dbReference>
<sequence length="122" mass="13688">MGKIALIQNEDGKLKKIRPYADITCDTKEDLEFVKAAVDAYLGWRDINESLPEPGKHVLLSFKNEGLTIPDIGTYEVDEQGNGAFYPDDSDVTYASVGVCVNAWMSLPKLYKREEEKQNEAD</sequence>
<evidence type="ECO:0000313" key="2">
    <source>
        <dbReference type="Proteomes" id="UP000095709"/>
    </source>
</evidence>
<gene>
    <name evidence="1" type="ORF">ERS852498_01123</name>
</gene>
<protein>
    <recommendedName>
        <fullName evidence="3">DUF551 domain-containing protein</fullName>
    </recommendedName>
</protein>
<dbReference type="EMBL" id="CZAL01000005">
    <property type="protein sequence ID" value="CUP05169.1"/>
    <property type="molecule type" value="Genomic_DNA"/>
</dbReference>
<accession>A0A174K7I6</accession>